<name>A0A098BZV9_9BACT</name>
<evidence type="ECO:0000313" key="2">
    <source>
        <dbReference type="Proteomes" id="UP000032417"/>
    </source>
</evidence>
<evidence type="ECO:0000313" key="1">
    <source>
        <dbReference type="EMBL" id="CEA15207.1"/>
    </source>
</evidence>
<proteinExistence type="predicted"/>
<organism evidence="1 2">
    <name type="scientific">Fermentimonas caenicola</name>
    <dbReference type="NCBI Taxonomy" id="1562970"/>
    <lineage>
        <taxon>Bacteria</taxon>
        <taxon>Pseudomonadati</taxon>
        <taxon>Bacteroidota</taxon>
        <taxon>Bacteroidia</taxon>
        <taxon>Bacteroidales</taxon>
        <taxon>Dysgonomonadaceae</taxon>
        <taxon>Fermentimonas</taxon>
    </lineage>
</organism>
<keyword evidence="2" id="KW-1185">Reference proteome</keyword>
<dbReference type="Pfam" id="PF09357">
    <property type="entry name" value="RteC"/>
    <property type="match status" value="1"/>
</dbReference>
<gene>
    <name evidence="1" type="ORF">ING2E5B_0440</name>
</gene>
<dbReference type="PATRIC" id="fig|1562970.3.peg.434"/>
<dbReference type="STRING" id="1562970.ING2E5B_0440"/>
<protein>
    <recommendedName>
        <fullName evidence="3">RteC protein</fullName>
    </recommendedName>
</protein>
<dbReference type="EMBL" id="LN515532">
    <property type="protein sequence ID" value="CEA15207.1"/>
    <property type="molecule type" value="Genomic_DNA"/>
</dbReference>
<dbReference type="AlphaFoldDB" id="A0A098BZV9"/>
<dbReference type="HOGENOM" id="CLU_2106748_0_0_10"/>
<accession>A0A098BZV9</accession>
<dbReference type="Proteomes" id="UP000032417">
    <property type="component" value="Chromosome 1"/>
</dbReference>
<reference evidence="1 2" key="1">
    <citation type="submission" date="2014-08" db="EMBL/GenBank/DDBJ databases">
        <authorList>
            <person name="Wibberg D."/>
        </authorList>
    </citation>
    <scope>NUCLEOTIDE SEQUENCE [LARGE SCALE GENOMIC DNA]</scope>
    <source>
        <strain evidence="2">ING2-E5B</strain>
    </source>
</reference>
<dbReference type="InterPro" id="IPR018534">
    <property type="entry name" value="Tet_reg_excision_RteC"/>
</dbReference>
<evidence type="ECO:0008006" key="3">
    <source>
        <dbReference type="Google" id="ProtNLM"/>
    </source>
</evidence>
<sequence>MLRIYLNKKLNRLEMQIIIDKNRELLPVGNMKWTGSKVSAVEFGYALHTSLTINRGNTDIKDIMQFIEIFFNIDLGDYYRTYIAIRRRKKDRTEFLNSLIDGLIKKWTMIMKMDS</sequence>
<dbReference type="KEGG" id="pbt:ING2E5B_0440"/>